<evidence type="ECO:0000256" key="7">
    <source>
        <dbReference type="ARBA" id="ARBA00022989"/>
    </source>
</evidence>
<evidence type="ECO:0000256" key="8">
    <source>
        <dbReference type="ARBA" id="ARBA00023136"/>
    </source>
</evidence>
<reference evidence="16" key="1">
    <citation type="submission" date="2022-12" db="EMBL/GenBank/DDBJ databases">
        <title>Reference genome sequencing for broad-spectrum identification of bacterial and archaeal isolates by mass spectrometry.</title>
        <authorList>
            <person name="Sekiguchi Y."/>
            <person name="Tourlousse D.M."/>
        </authorList>
    </citation>
    <scope>NUCLEOTIDE SEQUENCE</scope>
    <source>
        <strain evidence="16">H2</strain>
    </source>
</reference>
<dbReference type="Pfam" id="PF00015">
    <property type="entry name" value="MCPsignal"/>
    <property type="match status" value="1"/>
</dbReference>
<comment type="similarity">
    <text evidence="10">Belongs to the methyl-accepting chemotaxis (MCP) protein family.</text>
</comment>
<dbReference type="GO" id="GO:0006935">
    <property type="term" value="P:chemotaxis"/>
    <property type="evidence" value="ECO:0007669"/>
    <property type="project" value="UniProtKB-KW"/>
</dbReference>
<organism evidence="16 17">
    <name type="scientific">Geobacter hydrogenophilus</name>
    <dbReference type="NCBI Taxonomy" id="40983"/>
    <lineage>
        <taxon>Bacteria</taxon>
        <taxon>Pseudomonadati</taxon>
        <taxon>Thermodesulfobacteriota</taxon>
        <taxon>Desulfuromonadia</taxon>
        <taxon>Geobacterales</taxon>
        <taxon>Geobacteraceae</taxon>
        <taxon>Geobacter</taxon>
    </lineage>
</organism>
<dbReference type="GO" id="GO:0007165">
    <property type="term" value="P:signal transduction"/>
    <property type="evidence" value="ECO:0007669"/>
    <property type="project" value="UniProtKB-KW"/>
</dbReference>
<dbReference type="PANTHER" id="PTHR43531">
    <property type="entry name" value="PROTEIN ICFG"/>
    <property type="match status" value="1"/>
</dbReference>
<accession>A0A9W6G3D8</accession>
<evidence type="ECO:0000256" key="6">
    <source>
        <dbReference type="ARBA" id="ARBA00022692"/>
    </source>
</evidence>
<dbReference type="SMART" id="SM00283">
    <property type="entry name" value="MA"/>
    <property type="match status" value="1"/>
</dbReference>
<dbReference type="GO" id="GO:0004888">
    <property type="term" value="F:transmembrane signaling receptor activity"/>
    <property type="evidence" value="ECO:0007669"/>
    <property type="project" value="InterPro"/>
</dbReference>
<evidence type="ECO:0000256" key="1">
    <source>
        <dbReference type="ARBA" id="ARBA00004429"/>
    </source>
</evidence>
<feature type="domain" description="Methyl-accepting transducer" evidence="14">
    <location>
        <begin position="287"/>
        <end position="502"/>
    </location>
</feature>
<dbReference type="GO" id="GO:0005886">
    <property type="term" value="C:plasma membrane"/>
    <property type="evidence" value="ECO:0007669"/>
    <property type="project" value="UniProtKB-SubCell"/>
</dbReference>
<dbReference type="EMBL" id="BSDS01000002">
    <property type="protein sequence ID" value="GLI39771.1"/>
    <property type="molecule type" value="Genomic_DNA"/>
</dbReference>
<feature type="region of interest" description="Disordered" evidence="13">
    <location>
        <begin position="292"/>
        <end position="337"/>
    </location>
</feature>
<comment type="subcellular location">
    <subcellularLocation>
        <location evidence="1">Cell inner membrane</location>
        <topology evidence="1">Multi-pass membrane protein</topology>
    </subcellularLocation>
</comment>
<protein>
    <submittedName>
        <fullName evidence="16">Methyl-accepting chemotaxis protein</fullName>
    </submittedName>
</protein>
<keyword evidence="5" id="KW-0997">Cell inner membrane</keyword>
<keyword evidence="4" id="KW-0145">Chemotaxis</keyword>
<evidence type="ECO:0000313" key="16">
    <source>
        <dbReference type="EMBL" id="GLI39771.1"/>
    </source>
</evidence>
<keyword evidence="2" id="KW-1003">Cell membrane</keyword>
<evidence type="ECO:0000259" key="14">
    <source>
        <dbReference type="PROSITE" id="PS50111"/>
    </source>
</evidence>
<evidence type="ECO:0000256" key="2">
    <source>
        <dbReference type="ARBA" id="ARBA00022475"/>
    </source>
</evidence>
<dbReference type="Pfam" id="PF00672">
    <property type="entry name" value="HAMP"/>
    <property type="match status" value="1"/>
</dbReference>
<keyword evidence="9 11" id="KW-0807">Transducer</keyword>
<evidence type="ECO:0000256" key="3">
    <source>
        <dbReference type="ARBA" id="ARBA00022481"/>
    </source>
</evidence>
<evidence type="ECO:0000256" key="10">
    <source>
        <dbReference type="ARBA" id="ARBA00029447"/>
    </source>
</evidence>
<evidence type="ECO:0000259" key="15">
    <source>
        <dbReference type="PROSITE" id="PS50885"/>
    </source>
</evidence>
<evidence type="ECO:0000313" key="17">
    <source>
        <dbReference type="Proteomes" id="UP001144352"/>
    </source>
</evidence>
<keyword evidence="6" id="KW-0812">Transmembrane</keyword>
<dbReference type="PANTHER" id="PTHR43531:SF11">
    <property type="entry name" value="METHYL-ACCEPTING CHEMOTAXIS PROTEIN 3"/>
    <property type="match status" value="1"/>
</dbReference>
<evidence type="ECO:0000256" key="9">
    <source>
        <dbReference type="ARBA" id="ARBA00023224"/>
    </source>
</evidence>
<dbReference type="SMART" id="SM00304">
    <property type="entry name" value="HAMP"/>
    <property type="match status" value="1"/>
</dbReference>
<sequence>MKLMKNMKIGTKILGLVALMLAFMMMIAAFGVVKMKGIGEEIAGIDKQDIPLTEAINEVGSIQMNEMVLFHRAIRLGANNQQAELKKVEEEFGKKAKEFDAAMKKAEQVVQQALKETAGNVAAQKEFSETAERLKSVEKEYNDFEKVTLELFSILDAGKFGAVAELEHRVEKEGSDLEQVIDTFLKNVEKFTNDAVATAEKDEQMAVKAMIGLSLVALVMGLGVGIFISRAITRPLKQGVDVATRLAAGDLTMAIDVNSKDETGQLLEAMANMVEKLKIVVADVKSASDNVASGSQELSSSSEEMSQGATEQAAAAEEASSSMEQMSSNIRQNADNAQQTEKIALKSATDAKEGGKAVIQTVNAMKEIAGKISIIEEIARQTNLLALNAAIEAARAGEHGKGFAVVAAEVRKLAERSQKAAGEISELSATSVDVAEKAGEMLERLVPDIQRTAELVQEISAACKEQDTGAEQINKAIQQLDTVIQQNASASEEMASTSEELASQAEQLQATIGFFKVDGSVVSGMGANARKPHAHKVEVKHIAPRSANGYHAPEKVKKAANTGVDLDLVSDHDNLDKEFERF</sequence>
<feature type="coiled-coil region" evidence="12">
    <location>
        <begin position="78"/>
        <end position="140"/>
    </location>
</feature>
<dbReference type="InterPro" id="IPR051310">
    <property type="entry name" value="MCP_chemotaxis"/>
</dbReference>
<evidence type="ECO:0000256" key="5">
    <source>
        <dbReference type="ARBA" id="ARBA00022519"/>
    </source>
</evidence>
<evidence type="ECO:0000256" key="12">
    <source>
        <dbReference type="SAM" id="Coils"/>
    </source>
</evidence>
<keyword evidence="8" id="KW-0472">Membrane</keyword>
<dbReference type="Pfam" id="PF02203">
    <property type="entry name" value="TarH"/>
    <property type="match status" value="1"/>
</dbReference>
<gene>
    <name evidence="16" type="primary">mcp34H-4</name>
    <name evidence="16" type="ORF">GHYDROH2_32720</name>
</gene>
<dbReference type="PRINTS" id="PR00260">
    <property type="entry name" value="CHEMTRNSDUCR"/>
</dbReference>
<feature type="domain" description="HAMP" evidence="15">
    <location>
        <begin position="230"/>
        <end position="282"/>
    </location>
</feature>
<dbReference type="RefSeq" id="WP_214184606.1">
    <property type="nucleotide sequence ID" value="NZ_BSDS01000002.1"/>
</dbReference>
<evidence type="ECO:0000256" key="11">
    <source>
        <dbReference type="PROSITE-ProRule" id="PRU00284"/>
    </source>
</evidence>
<dbReference type="InterPro" id="IPR004090">
    <property type="entry name" value="Chemotax_Me-accpt_rcpt"/>
</dbReference>
<keyword evidence="12" id="KW-0175">Coiled coil</keyword>
<comment type="caution">
    <text evidence="16">The sequence shown here is derived from an EMBL/GenBank/DDBJ whole genome shotgun (WGS) entry which is preliminary data.</text>
</comment>
<dbReference type="Gene3D" id="1.10.287.950">
    <property type="entry name" value="Methyl-accepting chemotaxis protein"/>
    <property type="match status" value="1"/>
</dbReference>
<evidence type="ECO:0000256" key="4">
    <source>
        <dbReference type="ARBA" id="ARBA00022500"/>
    </source>
</evidence>
<feature type="coiled-coil region" evidence="12">
    <location>
        <begin position="473"/>
        <end position="507"/>
    </location>
</feature>
<evidence type="ECO:0000256" key="13">
    <source>
        <dbReference type="SAM" id="MobiDB-lite"/>
    </source>
</evidence>
<proteinExistence type="inferred from homology"/>
<keyword evidence="3" id="KW-0488">Methylation</keyword>
<dbReference type="InterPro" id="IPR003122">
    <property type="entry name" value="Tar_rcpt_lig-bd"/>
</dbReference>
<dbReference type="Proteomes" id="UP001144352">
    <property type="component" value="Unassembled WGS sequence"/>
</dbReference>
<dbReference type="CDD" id="cd06225">
    <property type="entry name" value="HAMP"/>
    <property type="match status" value="1"/>
</dbReference>
<dbReference type="FunFam" id="1.10.287.950:FF:000001">
    <property type="entry name" value="Methyl-accepting chemotaxis sensory transducer"/>
    <property type="match status" value="1"/>
</dbReference>
<dbReference type="AlphaFoldDB" id="A0A9W6G3D8"/>
<keyword evidence="17" id="KW-1185">Reference proteome</keyword>
<dbReference type="InterPro" id="IPR004089">
    <property type="entry name" value="MCPsignal_dom"/>
</dbReference>
<dbReference type="InterPro" id="IPR003660">
    <property type="entry name" value="HAMP_dom"/>
</dbReference>
<dbReference type="SUPFAM" id="SSF58104">
    <property type="entry name" value="Methyl-accepting chemotaxis protein (MCP) signaling domain"/>
    <property type="match status" value="1"/>
</dbReference>
<dbReference type="PROSITE" id="PS50885">
    <property type="entry name" value="HAMP"/>
    <property type="match status" value="1"/>
</dbReference>
<dbReference type="PROSITE" id="PS50111">
    <property type="entry name" value="CHEMOTAXIS_TRANSDUC_2"/>
    <property type="match status" value="1"/>
</dbReference>
<keyword evidence="7" id="KW-1133">Transmembrane helix</keyword>
<feature type="compositionally biased region" description="Low complexity" evidence="13">
    <location>
        <begin position="293"/>
        <end position="328"/>
    </location>
</feature>
<name>A0A9W6G3D8_9BACT</name>